<dbReference type="EMBL" id="PFFQ01000006">
    <property type="protein sequence ID" value="PIW19019.1"/>
    <property type="molecule type" value="Genomic_DNA"/>
</dbReference>
<dbReference type="Gene3D" id="3.40.1580.10">
    <property type="entry name" value="SMI1/KNR4-like"/>
    <property type="match status" value="1"/>
</dbReference>
<organism evidence="2 3">
    <name type="scientific">bacterium (Candidatus Blackallbacteria) CG17_big_fil_post_rev_8_21_14_2_50_48_46</name>
    <dbReference type="NCBI Taxonomy" id="2014261"/>
    <lineage>
        <taxon>Bacteria</taxon>
        <taxon>Candidatus Blackallbacteria</taxon>
    </lineage>
</organism>
<evidence type="ECO:0000313" key="2">
    <source>
        <dbReference type="EMBL" id="PIW19019.1"/>
    </source>
</evidence>
<proteinExistence type="predicted"/>
<accession>A0A2M7GA52</accession>
<dbReference type="AlphaFoldDB" id="A0A2M7GA52"/>
<feature type="domain" description="Knr4/Smi1-like" evidence="1">
    <location>
        <begin position="24"/>
        <end position="129"/>
    </location>
</feature>
<reference evidence="2 3" key="1">
    <citation type="submission" date="2017-09" db="EMBL/GenBank/DDBJ databases">
        <title>Depth-based differentiation of microbial function through sediment-hosted aquifers and enrichment of novel symbionts in the deep terrestrial subsurface.</title>
        <authorList>
            <person name="Probst A.J."/>
            <person name="Ladd B."/>
            <person name="Jarett J.K."/>
            <person name="Geller-Mcgrath D.E."/>
            <person name="Sieber C.M."/>
            <person name="Emerson J.B."/>
            <person name="Anantharaman K."/>
            <person name="Thomas B.C."/>
            <person name="Malmstrom R."/>
            <person name="Stieglmeier M."/>
            <person name="Klingl A."/>
            <person name="Woyke T."/>
            <person name="Ryan C.M."/>
            <person name="Banfield J.F."/>
        </authorList>
    </citation>
    <scope>NUCLEOTIDE SEQUENCE [LARGE SCALE GENOMIC DNA]</scope>
    <source>
        <strain evidence="2">CG17_big_fil_post_rev_8_21_14_2_50_48_46</strain>
    </source>
</reference>
<dbReference type="SUPFAM" id="SSF160631">
    <property type="entry name" value="SMI1/KNR4-like"/>
    <property type="match status" value="1"/>
</dbReference>
<name>A0A2M7GA52_9BACT</name>
<protein>
    <recommendedName>
        <fullName evidence="1">Knr4/Smi1-like domain-containing protein</fullName>
    </recommendedName>
</protein>
<evidence type="ECO:0000259" key="1">
    <source>
        <dbReference type="Pfam" id="PF09346"/>
    </source>
</evidence>
<dbReference type="InterPro" id="IPR037883">
    <property type="entry name" value="Knr4/Smi1-like_sf"/>
</dbReference>
<comment type="caution">
    <text evidence="2">The sequence shown here is derived from an EMBL/GenBank/DDBJ whole genome shotgun (WGS) entry which is preliminary data.</text>
</comment>
<dbReference type="Pfam" id="PF09346">
    <property type="entry name" value="SMI1_KNR4"/>
    <property type="match status" value="1"/>
</dbReference>
<gene>
    <name evidence="2" type="ORF">COW36_02605</name>
</gene>
<sequence length="200" mass="23064">MSIAGLLKAYELERKNLGIGEQKCSLRVIAAAERYLGVVFPPTYRYFLEHISLNSKADLLGLRLYEPELAISDQPVVSLTQTYREDPSFPLPQQYILIDDEAPDFMHILDTTQVDQQGECKVICWLADDFFDSDYTDLDGLYLELVNGAIYKMMSHKADEGRLLRQEVEDYIAFYKSLGYTGKEDRFLEENWQTLFDMAS</sequence>
<evidence type="ECO:0000313" key="3">
    <source>
        <dbReference type="Proteomes" id="UP000231019"/>
    </source>
</evidence>
<dbReference type="InterPro" id="IPR018958">
    <property type="entry name" value="Knr4/Smi1-like_dom"/>
</dbReference>
<dbReference type="Proteomes" id="UP000231019">
    <property type="component" value="Unassembled WGS sequence"/>
</dbReference>